<feature type="chain" id="PRO_5003653897" evidence="2">
    <location>
        <begin position="32"/>
        <end position="500"/>
    </location>
</feature>
<dbReference type="InterPro" id="IPR016119">
    <property type="entry name" value="Br/Cl_peroxidase_C"/>
</dbReference>
<dbReference type="InterPro" id="IPR052559">
    <property type="entry name" value="V-haloperoxidase"/>
</dbReference>
<accession>I1WE32</accession>
<name>I1WE32_9ACTN</name>
<reference evidence="5" key="1">
    <citation type="submission" date="2012-01" db="EMBL/GenBank/DDBJ databases">
        <authorList>
            <person name="Wang T."/>
            <person name="Qin Z."/>
        </authorList>
    </citation>
    <scope>NUCLEOTIDE SEQUENCE</scope>
    <source>
        <strain evidence="5">WT3</strain>
    </source>
</reference>
<feature type="region of interest" description="Disordered" evidence="1">
    <location>
        <begin position="177"/>
        <end position="203"/>
    </location>
</feature>
<organism evidence="5">
    <name type="scientific">Streptomyces sp. WT3</name>
    <dbReference type="NCBI Taxonomy" id="1178025"/>
    <lineage>
        <taxon>Bacteria</taxon>
        <taxon>Bacillati</taxon>
        <taxon>Actinomycetota</taxon>
        <taxon>Actinomycetes</taxon>
        <taxon>Kitasatosporales</taxon>
        <taxon>Streptomycetaceae</taxon>
        <taxon>Streptomyces</taxon>
    </lineage>
</organism>
<dbReference type="InterPro" id="IPR055161">
    <property type="entry name" value="NapH1-like_2nd"/>
</dbReference>
<dbReference type="PANTHER" id="PTHR34599:SF2">
    <property type="entry name" value="TRAF-TYPE DOMAIN-CONTAINING PROTEIN"/>
    <property type="match status" value="1"/>
</dbReference>
<gene>
    <name evidence="5" type="ORF">wt3.27</name>
</gene>
<dbReference type="PANTHER" id="PTHR34599">
    <property type="entry name" value="PEROXIDASE-RELATED"/>
    <property type="match status" value="1"/>
</dbReference>
<dbReference type="Gene3D" id="1.10.606.10">
    <property type="entry name" value="Vanadium-containing Chloroperoxidase, domain 2"/>
    <property type="match status" value="1"/>
</dbReference>
<evidence type="ECO:0000313" key="5">
    <source>
        <dbReference type="EMBL" id="AFI64526.1"/>
    </source>
</evidence>
<feature type="compositionally biased region" description="Basic and acidic residues" evidence="1">
    <location>
        <begin position="179"/>
        <end position="192"/>
    </location>
</feature>
<keyword evidence="2" id="KW-0732">Signal</keyword>
<dbReference type="Pfam" id="PF22778">
    <property type="entry name" value="VCPO_2nd"/>
    <property type="match status" value="1"/>
</dbReference>
<dbReference type="InterPro" id="IPR049283">
    <property type="entry name" value="DUF6851"/>
</dbReference>
<feature type="domain" description="Vanadium-dependent haloperoxidase NapH1-like second helical-bundle" evidence="4">
    <location>
        <begin position="331"/>
        <end position="499"/>
    </location>
</feature>
<dbReference type="SUPFAM" id="SSF48317">
    <property type="entry name" value="Acid phosphatase/Vanadium-dependent haloperoxidase"/>
    <property type="match status" value="1"/>
</dbReference>
<dbReference type="AlphaFoldDB" id="I1WE32"/>
<dbReference type="InterPro" id="IPR036938">
    <property type="entry name" value="PAP2/HPO_sf"/>
</dbReference>
<dbReference type="GO" id="GO:0004601">
    <property type="term" value="F:peroxidase activity"/>
    <property type="evidence" value="ECO:0007669"/>
    <property type="project" value="InterPro"/>
</dbReference>
<feature type="signal peptide" evidence="2">
    <location>
        <begin position="1"/>
        <end position="31"/>
    </location>
</feature>
<dbReference type="Pfam" id="PF21167">
    <property type="entry name" value="DUF6851"/>
    <property type="match status" value="1"/>
</dbReference>
<evidence type="ECO:0000259" key="3">
    <source>
        <dbReference type="Pfam" id="PF21167"/>
    </source>
</evidence>
<proteinExistence type="predicted"/>
<dbReference type="EMBL" id="JQ432566">
    <property type="protein sequence ID" value="AFI64526.1"/>
    <property type="molecule type" value="Genomic_DNA"/>
</dbReference>
<evidence type="ECO:0000259" key="4">
    <source>
        <dbReference type="Pfam" id="PF22778"/>
    </source>
</evidence>
<evidence type="ECO:0000256" key="1">
    <source>
        <dbReference type="SAM" id="MobiDB-lite"/>
    </source>
</evidence>
<protein>
    <submittedName>
        <fullName evidence="5">Wt3.27</fullName>
    </submittedName>
</protein>
<sequence>MTNLRRLQRPRPGYMVAIAASLALVGSLASAAPAAQQAPQAAAATFDLDQGNALVGVVYPKFQRVSRDQSSGRSVTLTVDHAILIEMPWFDAIAPYHPTAKGIFSDLGRRPEAERTTRNKNIAVIYSAFTSFNEFLPQYKSRWLEMMESAGLDPNNTAEDPTTPSGIGILAAKNAIKARKGDGSNREGDEGGRTYNRQPYSDYTGYQPANTVEWLRNPSRWQPNVTSSNNVYKAQQFATPYYGRVKPFTYDSPERFHVSPPTSSNHYNRKAYKAQADEVLKASAQLDDRKKMAAELFNDKVVTFGTTAGTPVVTAGRYDIEKMVQYITSSDVAFVDVTIATWHFKRKFDSVRPVSAIRYLYGDKKVTAWGGPGKGAVNDIAGKEWKGYLNGNSADSAEYPSVSSSLCLAFAQQVRRFTGTDAANINVPIAKGSSMVEPGVTPANDMTLQWSNWTDFAKDCGESRVWGGENFPAAIAATHQYAPEIGDMSYEFVQRKLNGS</sequence>
<evidence type="ECO:0000256" key="2">
    <source>
        <dbReference type="SAM" id="SignalP"/>
    </source>
</evidence>
<feature type="domain" description="DUF6851" evidence="3">
    <location>
        <begin position="84"/>
        <end position="223"/>
    </location>
</feature>